<dbReference type="Proteomes" id="UP000003947">
    <property type="component" value="Unassembled WGS sequence"/>
</dbReference>
<dbReference type="AlphaFoldDB" id="I4Z1V2"/>
<dbReference type="PATRIC" id="fig|864069.3.peg.1113"/>
<keyword evidence="2" id="KW-1185">Reference proteome</keyword>
<evidence type="ECO:0000313" key="1">
    <source>
        <dbReference type="EMBL" id="EIM30194.1"/>
    </source>
</evidence>
<proteinExistence type="predicted"/>
<name>I4Z1V2_9HYPH</name>
<gene>
    <name evidence="1" type="ORF">MicloDRAFT_00009990</name>
</gene>
<sequence>MKPEKTCGSHPVHYGIERPTEANCLEVTLEQLRLNEGRFVLPWQKKIALRSPAPTNVPIGVSALR</sequence>
<dbReference type="EMBL" id="JH660639">
    <property type="protein sequence ID" value="EIM30194.1"/>
    <property type="molecule type" value="Genomic_DNA"/>
</dbReference>
<reference evidence="1 2" key="1">
    <citation type="submission" date="2012-02" db="EMBL/GenBank/DDBJ databases">
        <title>Improved High-Quality Draft sequence of Microvirga sp. WSM3557.</title>
        <authorList>
            <consortium name="US DOE Joint Genome Institute"/>
            <person name="Lucas S."/>
            <person name="Han J."/>
            <person name="Lapidus A."/>
            <person name="Cheng J.-F."/>
            <person name="Goodwin L."/>
            <person name="Pitluck S."/>
            <person name="Peters L."/>
            <person name="Zhang X."/>
            <person name="Detter J.C."/>
            <person name="Han C."/>
            <person name="Tapia R."/>
            <person name="Land M."/>
            <person name="Hauser L."/>
            <person name="Kyrpides N."/>
            <person name="Ivanova N."/>
            <person name="Pagani I."/>
            <person name="Brau L."/>
            <person name="Yates R."/>
            <person name="O'Hara G."/>
            <person name="Rui T."/>
            <person name="Howieson J."/>
            <person name="Reeve W."/>
            <person name="Woyke T."/>
        </authorList>
    </citation>
    <scope>NUCLEOTIDE SEQUENCE [LARGE SCALE GENOMIC DNA]</scope>
    <source>
        <strain evidence="1 2">WSM3557</strain>
    </source>
</reference>
<protein>
    <submittedName>
        <fullName evidence="1">Uncharacterized protein</fullName>
    </submittedName>
</protein>
<evidence type="ECO:0000313" key="2">
    <source>
        <dbReference type="Proteomes" id="UP000003947"/>
    </source>
</evidence>
<accession>I4Z1V2</accession>
<dbReference type="STRING" id="864069.MicloDRAFT_00009990"/>
<dbReference type="HOGENOM" id="CLU_2844973_0_0_5"/>
<organism evidence="1 2">
    <name type="scientific">Microvirga lotononidis</name>
    <dbReference type="NCBI Taxonomy" id="864069"/>
    <lineage>
        <taxon>Bacteria</taxon>
        <taxon>Pseudomonadati</taxon>
        <taxon>Pseudomonadota</taxon>
        <taxon>Alphaproteobacteria</taxon>
        <taxon>Hyphomicrobiales</taxon>
        <taxon>Methylobacteriaceae</taxon>
        <taxon>Microvirga</taxon>
    </lineage>
</organism>